<feature type="transmembrane region" description="Helical" evidence="10">
    <location>
        <begin position="278"/>
        <end position="296"/>
    </location>
</feature>
<dbReference type="AlphaFoldDB" id="A0A4Y1WW56"/>
<evidence type="ECO:0000256" key="8">
    <source>
        <dbReference type="ARBA" id="ARBA00023065"/>
    </source>
</evidence>
<feature type="transmembrane region" description="Helical" evidence="10">
    <location>
        <begin position="308"/>
        <end position="329"/>
    </location>
</feature>
<dbReference type="GO" id="GO:0015297">
    <property type="term" value="F:antiporter activity"/>
    <property type="evidence" value="ECO:0007669"/>
    <property type="project" value="UniProtKB-KW"/>
</dbReference>
<keyword evidence="5" id="KW-0630">Potassium</keyword>
<feature type="transmembrane region" description="Helical" evidence="10">
    <location>
        <begin position="373"/>
        <end position="396"/>
    </location>
</feature>
<evidence type="ECO:0000313" key="13">
    <source>
        <dbReference type="Proteomes" id="UP000318946"/>
    </source>
</evidence>
<keyword evidence="9 10" id="KW-0472">Membrane</keyword>
<comment type="subcellular location">
    <subcellularLocation>
        <location evidence="1">Cell membrane</location>
        <topology evidence="1">Multi-pass membrane protein</topology>
    </subcellularLocation>
</comment>
<dbReference type="InterPro" id="IPR006037">
    <property type="entry name" value="RCK_C"/>
</dbReference>
<feature type="transmembrane region" description="Helical" evidence="10">
    <location>
        <begin position="248"/>
        <end position="266"/>
    </location>
</feature>
<evidence type="ECO:0000256" key="3">
    <source>
        <dbReference type="ARBA" id="ARBA00022449"/>
    </source>
</evidence>
<dbReference type="NCBIfam" id="NF003716">
    <property type="entry name" value="PRK05326.1-3"/>
    <property type="match status" value="1"/>
</dbReference>
<evidence type="ECO:0000256" key="7">
    <source>
        <dbReference type="ARBA" id="ARBA00022989"/>
    </source>
</evidence>
<keyword evidence="6 10" id="KW-0812">Transmembrane</keyword>
<dbReference type="GO" id="GO:0005886">
    <property type="term" value="C:plasma membrane"/>
    <property type="evidence" value="ECO:0007669"/>
    <property type="project" value="UniProtKB-SubCell"/>
</dbReference>
<evidence type="ECO:0000256" key="9">
    <source>
        <dbReference type="ARBA" id="ARBA00023136"/>
    </source>
</evidence>
<dbReference type="InterPro" id="IPR006153">
    <property type="entry name" value="Cation/H_exchanger_TM"/>
</dbReference>
<dbReference type="SUPFAM" id="SSF116726">
    <property type="entry name" value="TrkA C-terminal domain-like"/>
    <property type="match status" value="1"/>
</dbReference>
<evidence type="ECO:0000256" key="2">
    <source>
        <dbReference type="ARBA" id="ARBA00022448"/>
    </source>
</evidence>
<reference evidence="13" key="1">
    <citation type="submission" date="2019-06" db="EMBL/GenBank/DDBJ databases">
        <title>Alistipes onderdonkii subsp. vulgaris subsp. nov., Alistipes dispar sp. nov. and Alistipes communis sp. nov., isolated from human faeces, and creation of Alistipes onderdonkii subsp. onderdonkii subsp. nov.</title>
        <authorList>
            <person name="Sakamoto M."/>
            <person name="Ikeyama N."/>
            <person name="Ogata Y."/>
            <person name="Suda W."/>
            <person name="Iino T."/>
            <person name="Hattori M."/>
            <person name="Ohkuma M."/>
        </authorList>
    </citation>
    <scope>NUCLEOTIDE SEQUENCE [LARGE SCALE GENOMIC DNA]</scope>
    <source>
        <strain evidence="13">5CBH24</strain>
    </source>
</reference>
<dbReference type="KEGG" id="acou:A5CBH24_17990"/>
<feature type="transmembrane region" description="Helical" evidence="10">
    <location>
        <begin position="120"/>
        <end position="142"/>
    </location>
</feature>
<dbReference type="PANTHER" id="PTHR32507">
    <property type="entry name" value="NA(+)/H(+) ANTIPORTER 1"/>
    <property type="match status" value="1"/>
</dbReference>
<feature type="domain" description="RCK C-terminal" evidence="11">
    <location>
        <begin position="408"/>
        <end position="489"/>
    </location>
</feature>
<organism evidence="12 13">
    <name type="scientific">Alistipes communis</name>
    <dbReference type="NCBI Taxonomy" id="2585118"/>
    <lineage>
        <taxon>Bacteria</taxon>
        <taxon>Pseudomonadati</taxon>
        <taxon>Bacteroidota</taxon>
        <taxon>Bacteroidia</taxon>
        <taxon>Bacteroidales</taxon>
        <taxon>Rikenellaceae</taxon>
        <taxon>Alistipes</taxon>
    </lineage>
</organism>
<evidence type="ECO:0000256" key="5">
    <source>
        <dbReference type="ARBA" id="ARBA00022538"/>
    </source>
</evidence>
<dbReference type="InterPro" id="IPR036721">
    <property type="entry name" value="RCK_C_sf"/>
</dbReference>
<sequence length="489" mass="52978">MLLTTENIILIGALLLLVSVFAGKVAYRFGAPALLLFLGVGMLFGLRLISFNSAPVAQFVGMVALCIILFSGGMDTRYRAIRPVIGPGVVLATVGVALTALIVAGFVYVVAPWCNAEMSFLLALLFAATMSSTDSASVFSILRSRRQGLSENLKPLLELESGSNDPMAYILTILLVGLLTPGESMGFGTSLLLFVVGMTLGVVAGYAFGRLAVWTINRINIENQSLYAVLLLAFVFLTFSVTDLIRGNGYLAVYVAGLVVGNYPIVHKKTLGTFFDGFTWLFQVILFVTLGLLVNIDELLQPEVLLLGGLTGLFMILVARPAAVFLSLLPFRKFTTRARLYVSWVGLRGAVPIIFATYPVVAGVEDSSLLFNIVFFVTLLSLVVQGTTVSLMAEWLGLAYPERERIFNDEVMNRMLDDATTELTVTEAMLEPGHHLRDIVLPAATLVVMVARDGTFFVPKGNSVLRVGDKLLVVTENKSEVKSVVQPQE</sequence>
<dbReference type="Gene3D" id="3.30.70.1450">
    <property type="entry name" value="Regulator of K+ conductance, C-terminal domain"/>
    <property type="match status" value="1"/>
</dbReference>
<dbReference type="InterPro" id="IPR038770">
    <property type="entry name" value="Na+/solute_symporter_sf"/>
</dbReference>
<keyword evidence="4" id="KW-1003">Cell membrane</keyword>
<evidence type="ECO:0000256" key="1">
    <source>
        <dbReference type="ARBA" id="ARBA00004651"/>
    </source>
</evidence>
<evidence type="ECO:0000256" key="10">
    <source>
        <dbReference type="SAM" id="Phobius"/>
    </source>
</evidence>
<evidence type="ECO:0000256" key="6">
    <source>
        <dbReference type="ARBA" id="ARBA00022692"/>
    </source>
</evidence>
<feature type="transmembrane region" description="Helical" evidence="10">
    <location>
        <begin position="84"/>
        <end position="108"/>
    </location>
</feature>
<feature type="transmembrane region" description="Helical" evidence="10">
    <location>
        <begin position="29"/>
        <end position="49"/>
    </location>
</feature>
<keyword evidence="2" id="KW-0813">Transport</keyword>
<dbReference type="Pfam" id="PF00999">
    <property type="entry name" value="Na_H_Exchanger"/>
    <property type="match status" value="1"/>
</dbReference>
<keyword evidence="3" id="KW-0050">Antiport</keyword>
<dbReference type="NCBIfam" id="NF003715">
    <property type="entry name" value="PRK05326.1-2"/>
    <property type="match status" value="1"/>
</dbReference>
<evidence type="ECO:0000313" key="12">
    <source>
        <dbReference type="EMBL" id="BBL04486.1"/>
    </source>
</evidence>
<feature type="transmembrane region" description="Helical" evidence="10">
    <location>
        <begin position="225"/>
        <end position="242"/>
    </location>
</feature>
<feature type="transmembrane region" description="Helical" evidence="10">
    <location>
        <begin position="163"/>
        <end position="179"/>
    </location>
</feature>
<dbReference type="PROSITE" id="PS51202">
    <property type="entry name" value="RCK_C"/>
    <property type="match status" value="1"/>
</dbReference>
<dbReference type="Proteomes" id="UP000318946">
    <property type="component" value="Chromosome"/>
</dbReference>
<evidence type="ECO:0000259" key="11">
    <source>
        <dbReference type="PROSITE" id="PS51202"/>
    </source>
</evidence>
<dbReference type="GeneID" id="78342516"/>
<evidence type="ECO:0000256" key="4">
    <source>
        <dbReference type="ARBA" id="ARBA00022475"/>
    </source>
</evidence>
<dbReference type="GO" id="GO:0006813">
    <property type="term" value="P:potassium ion transport"/>
    <property type="evidence" value="ECO:0007669"/>
    <property type="project" value="UniProtKB-KW"/>
</dbReference>
<dbReference type="RefSeq" id="WP_026074825.1">
    <property type="nucleotide sequence ID" value="NZ_AP019735.1"/>
</dbReference>
<keyword evidence="13" id="KW-1185">Reference proteome</keyword>
<dbReference type="PANTHER" id="PTHR32507:SF7">
    <property type="entry name" value="K(+)_H(+) ANTIPORTER NHAP2"/>
    <property type="match status" value="1"/>
</dbReference>
<keyword evidence="5" id="KW-0633">Potassium transport</keyword>
<feature type="transmembrane region" description="Helical" evidence="10">
    <location>
        <begin position="55"/>
        <end position="72"/>
    </location>
</feature>
<proteinExistence type="predicted"/>
<feature type="transmembrane region" description="Helical" evidence="10">
    <location>
        <begin position="6"/>
        <end position="22"/>
    </location>
</feature>
<dbReference type="OrthoDB" id="9810759at2"/>
<feature type="transmembrane region" description="Helical" evidence="10">
    <location>
        <begin position="191"/>
        <end position="213"/>
    </location>
</feature>
<name>A0A4Y1WW56_9BACT</name>
<gene>
    <name evidence="12" type="ORF">A5CBH24_17990</name>
</gene>
<dbReference type="GO" id="GO:1902600">
    <property type="term" value="P:proton transmembrane transport"/>
    <property type="evidence" value="ECO:0007669"/>
    <property type="project" value="InterPro"/>
</dbReference>
<accession>A0A4Y1WW56</accession>
<dbReference type="GO" id="GO:0008324">
    <property type="term" value="F:monoatomic cation transmembrane transporter activity"/>
    <property type="evidence" value="ECO:0007669"/>
    <property type="project" value="InterPro"/>
</dbReference>
<dbReference type="Gene3D" id="1.20.1530.20">
    <property type="match status" value="1"/>
</dbReference>
<keyword evidence="8" id="KW-0406">Ion transport</keyword>
<feature type="transmembrane region" description="Helical" evidence="10">
    <location>
        <begin position="341"/>
        <end position="361"/>
    </location>
</feature>
<keyword evidence="7 10" id="KW-1133">Transmembrane helix</keyword>
<protein>
    <submittedName>
        <fullName evidence="12">K+/H+ antiporter</fullName>
    </submittedName>
</protein>
<dbReference type="EMBL" id="AP019735">
    <property type="protein sequence ID" value="BBL04486.1"/>
    <property type="molecule type" value="Genomic_DNA"/>
</dbReference>